<sequence>MSVELSRARCRALLDGVDIRHAQHGPRAIWIHTNAKCAAQPHLGGPGSSPIVLQSRRLTIKTLSKQSSRAFWHRIITLSSLLHGPSLTQPPFTPLECCLEPRNMEDTKHSDDSHPERPLAPSDASDARAEDTTATQAPEQWKSVAAEGTPALTSDIHGTPSSERAAEASADDDEDLDYDEFRPRGPVQHTVKANTKGGTKR</sequence>
<accession>A0A1X6MXS2</accession>
<feature type="compositionally biased region" description="Basic and acidic residues" evidence="1">
    <location>
        <begin position="103"/>
        <end position="117"/>
    </location>
</feature>
<dbReference type="RefSeq" id="XP_024337846.1">
    <property type="nucleotide sequence ID" value="XM_024477030.1"/>
</dbReference>
<reference evidence="2 3" key="1">
    <citation type="submission" date="2017-04" db="EMBL/GenBank/DDBJ databases">
        <title>Genome Sequence of the Model Brown-Rot Fungus Postia placenta SB12.</title>
        <authorList>
            <consortium name="DOE Joint Genome Institute"/>
            <person name="Gaskell J."/>
            <person name="Kersten P."/>
            <person name="Larrondo L.F."/>
            <person name="Canessa P."/>
            <person name="Martinez D."/>
            <person name="Hibbett D."/>
            <person name="Schmoll M."/>
            <person name="Kubicek C.P."/>
            <person name="Martinez A.T."/>
            <person name="Yadav J."/>
            <person name="Master E."/>
            <person name="Magnuson J.K."/>
            <person name="James T."/>
            <person name="Yaver D."/>
            <person name="Berka R."/>
            <person name="Labutti K."/>
            <person name="Lipzen A."/>
            <person name="Aerts A."/>
            <person name="Barry K."/>
            <person name="Henrissat B."/>
            <person name="Blanchette R."/>
            <person name="Grigoriev I."/>
            <person name="Cullen D."/>
        </authorList>
    </citation>
    <scope>NUCLEOTIDE SEQUENCE [LARGE SCALE GENOMIC DNA]</scope>
    <source>
        <strain evidence="2 3">MAD-698-R-SB12</strain>
    </source>
</reference>
<evidence type="ECO:0000256" key="1">
    <source>
        <dbReference type="SAM" id="MobiDB-lite"/>
    </source>
</evidence>
<dbReference type="AlphaFoldDB" id="A0A1X6MXS2"/>
<keyword evidence="3" id="KW-1185">Reference proteome</keyword>
<organism evidence="2 3">
    <name type="scientific">Postia placenta MAD-698-R-SB12</name>
    <dbReference type="NCBI Taxonomy" id="670580"/>
    <lineage>
        <taxon>Eukaryota</taxon>
        <taxon>Fungi</taxon>
        <taxon>Dikarya</taxon>
        <taxon>Basidiomycota</taxon>
        <taxon>Agaricomycotina</taxon>
        <taxon>Agaricomycetes</taxon>
        <taxon>Polyporales</taxon>
        <taxon>Adustoporiaceae</taxon>
        <taxon>Rhodonia</taxon>
    </lineage>
</organism>
<protein>
    <submittedName>
        <fullName evidence="2">Uncharacterized protein</fullName>
    </submittedName>
</protein>
<evidence type="ECO:0000313" key="2">
    <source>
        <dbReference type="EMBL" id="OSX61052.1"/>
    </source>
</evidence>
<feature type="compositionally biased region" description="Polar residues" evidence="1">
    <location>
        <begin position="191"/>
        <end position="201"/>
    </location>
</feature>
<feature type="compositionally biased region" description="Acidic residues" evidence="1">
    <location>
        <begin position="169"/>
        <end position="178"/>
    </location>
</feature>
<name>A0A1X6MXS2_9APHY</name>
<dbReference type="EMBL" id="KZ110599">
    <property type="protein sequence ID" value="OSX61052.1"/>
    <property type="molecule type" value="Genomic_DNA"/>
</dbReference>
<dbReference type="GeneID" id="36321980"/>
<proteinExistence type="predicted"/>
<dbReference type="Proteomes" id="UP000194127">
    <property type="component" value="Unassembled WGS sequence"/>
</dbReference>
<gene>
    <name evidence="2" type="ORF">POSPLADRAFT_1034583</name>
</gene>
<evidence type="ECO:0000313" key="3">
    <source>
        <dbReference type="Proteomes" id="UP000194127"/>
    </source>
</evidence>
<feature type="region of interest" description="Disordered" evidence="1">
    <location>
        <begin position="103"/>
        <end position="201"/>
    </location>
</feature>